<dbReference type="InterPro" id="IPR042174">
    <property type="entry name" value="RecF_2"/>
</dbReference>
<keyword evidence="9 10" id="KW-0742">SOS response</keyword>
<comment type="subcellular location">
    <subcellularLocation>
        <location evidence="1 9 10">Cytoplasm</location>
    </subcellularLocation>
</comment>
<name>A0A1F5Z7S0_9BACT</name>
<dbReference type="STRING" id="1798373.A2154_01875"/>
<accession>A0A1F5Z7S0</accession>
<keyword evidence="6 9" id="KW-0547">Nucleotide-binding</keyword>
<keyword evidence="5 9" id="KW-0235">DNA replication</keyword>
<evidence type="ECO:0000256" key="1">
    <source>
        <dbReference type="ARBA" id="ARBA00004496"/>
    </source>
</evidence>
<evidence type="ECO:0000256" key="2">
    <source>
        <dbReference type="ARBA" id="ARBA00008016"/>
    </source>
</evidence>
<evidence type="ECO:0000256" key="6">
    <source>
        <dbReference type="ARBA" id="ARBA00022741"/>
    </source>
</evidence>
<dbReference type="GO" id="GO:0000731">
    <property type="term" value="P:DNA synthesis involved in DNA repair"/>
    <property type="evidence" value="ECO:0007669"/>
    <property type="project" value="TreeGrafter"/>
</dbReference>
<dbReference type="Pfam" id="PF02463">
    <property type="entry name" value="SMC_N"/>
    <property type="match status" value="1"/>
</dbReference>
<dbReference type="GO" id="GO:0009432">
    <property type="term" value="P:SOS response"/>
    <property type="evidence" value="ECO:0007669"/>
    <property type="project" value="UniProtKB-UniRule"/>
</dbReference>
<dbReference type="Proteomes" id="UP000176854">
    <property type="component" value="Unassembled WGS sequence"/>
</dbReference>
<evidence type="ECO:0000256" key="3">
    <source>
        <dbReference type="ARBA" id="ARBA00020170"/>
    </source>
</evidence>
<dbReference type="Gene3D" id="3.40.50.300">
    <property type="entry name" value="P-loop containing nucleotide triphosphate hydrolases"/>
    <property type="match status" value="1"/>
</dbReference>
<evidence type="ECO:0000256" key="10">
    <source>
        <dbReference type="RuleBase" id="RU000578"/>
    </source>
</evidence>
<dbReference type="InterPro" id="IPR018078">
    <property type="entry name" value="DNA-binding_RecF_CS"/>
</dbReference>
<sequence length="356" mass="41022">MILTRLDIQNFRNYQKVSFDFSPAVTLISGENSSGKTNIIEAIYLSSGGKSFRANQDQEMIRWGAQTTRVTAKTAETNLEIIISLKADATGASYTKRYLVNGVARRTIDFVGRLTTVLFWPEDMELVTDSPALRRKYLDRVLVQTDREYRRHLYSYERGLRQRNRLLDLIRDGSAAHNQLLFWNQLLIKSGSYITDTRNLYIDTCNRHRLEGFNYKLSYDKSVISESRLKQYEAEEVAAGATLVGPHRDDFIFQFEPAKSEIFALGRYGSRGEQRLGVLWLKLAELDYMRQYLGDKPVLLLDDIFSELDDTRRALVMAIIRKHQTIITTAEDDVKKLLKNAQIEFSQIRLPLSVVP</sequence>
<keyword evidence="9 10" id="KW-0234">DNA repair</keyword>
<dbReference type="PROSITE" id="PS00617">
    <property type="entry name" value="RECF_1"/>
    <property type="match status" value="1"/>
</dbReference>
<dbReference type="GO" id="GO:0003697">
    <property type="term" value="F:single-stranded DNA binding"/>
    <property type="evidence" value="ECO:0007669"/>
    <property type="project" value="UniProtKB-UniRule"/>
</dbReference>
<comment type="similarity">
    <text evidence="2 9 10">Belongs to the RecF family.</text>
</comment>
<keyword evidence="9 10" id="KW-0227">DNA damage</keyword>
<evidence type="ECO:0000313" key="13">
    <source>
        <dbReference type="Proteomes" id="UP000176854"/>
    </source>
</evidence>
<dbReference type="PROSITE" id="PS00618">
    <property type="entry name" value="RECF_2"/>
    <property type="match status" value="1"/>
</dbReference>
<keyword evidence="4 9" id="KW-0963">Cytoplasm</keyword>
<evidence type="ECO:0000256" key="4">
    <source>
        <dbReference type="ARBA" id="ARBA00022490"/>
    </source>
</evidence>
<evidence type="ECO:0000256" key="9">
    <source>
        <dbReference type="HAMAP-Rule" id="MF_00365"/>
    </source>
</evidence>
<evidence type="ECO:0000259" key="11">
    <source>
        <dbReference type="SMART" id="SM00382"/>
    </source>
</evidence>
<dbReference type="EMBL" id="MFJC01000065">
    <property type="protein sequence ID" value="OGG08461.1"/>
    <property type="molecule type" value="Genomic_DNA"/>
</dbReference>
<dbReference type="AlphaFoldDB" id="A0A1F5Z7S0"/>
<dbReference type="InterPro" id="IPR003593">
    <property type="entry name" value="AAA+_ATPase"/>
</dbReference>
<dbReference type="HAMAP" id="MF_00365">
    <property type="entry name" value="RecF"/>
    <property type="match status" value="1"/>
</dbReference>
<dbReference type="Gene3D" id="1.20.1050.90">
    <property type="entry name" value="RecF/RecN/SMC, N-terminal domain"/>
    <property type="match status" value="1"/>
</dbReference>
<reference evidence="12 13" key="1">
    <citation type="journal article" date="2016" name="Nat. Commun.">
        <title>Thousands of microbial genomes shed light on interconnected biogeochemical processes in an aquifer system.</title>
        <authorList>
            <person name="Anantharaman K."/>
            <person name="Brown C.T."/>
            <person name="Hug L.A."/>
            <person name="Sharon I."/>
            <person name="Castelle C.J."/>
            <person name="Probst A.J."/>
            <person name="Thomas B.C."/>
            <person name="Singh A."/>
            <person name="Wilkins M.J."/>
            <person name="Karaoz U."/>
            <person name="Brodie E.L."/>
            <person name="Williams K.H."/>
            <person name="Hubbard S.S."/>
            <person name="Banfield J.F."/>
        </authorList>
    </citation>
    <scope>NUCLEOTIDE SEQUENCE [LARGE SCALE GENOMIC DNA]</scope>
</reference>
<evidence type="ECO:0000256" key="8">
    <source>
        <dbReference type="ARBA" id="ARBA00023125"/>
    </source>
</evidence>
<evidence type="ECO:0000256" key="5">
    <source>
        <dbReference type="ARBA" id="ARBA00022705"/>
    </source>
</evidence>
<dbReference type="InterPro" id="IPR001238">
    <property type="entry name" value="DNA-binding_RecF"/>
</dbReference>
<keyword evidence="8 9" id="KW-0238">DNA-binding</keyword>
<protein>
    <recommendedName>
        <fullName evidence="3 9">DNA replication and repair protein RecF</fullName>
    </recommendedName>
</protein>
<dbReference type="PANTHER" id="PTHR32182:SF0">
    <property type="entry name" value="DNA REPLICATION AND REPAIR PROTEIN RECF"/>
    <property type="match status" value="1"/>
</dbReference>
<keyword evidence="7 9" id="KW-0067">ATP-binding</keyword>
<dbReference type="SMART" id="SM00382">
    <property type="entry name" value="AAA"/>
    <property type="match status" value="1"/>
</dbReference>
<dbReference type="InterPro" id="IPR027417">
    <property type="entry name" value="P-loop_NTPase"/>
</dbReference>
<dbReference type="GO" id="GO:0005737">
    <property type="term" value="C:cytoplasm"/>
    <property type="evidence" value="ECO:0007669"/>
    <property type="project" value="UniProtKB-SubCell"/>
</dbReference>
<organism evidence="12 13">
    <name type="scientific">Candidatus Gottesmanbacteria bacterium RBG_16_43_7</name>
    <dbReference type="NCBI Taxonomy" id="1798373"/>
    <lineage>
        <taxon>Bacteria</taxon>
        <taxon>Candidatus Gottesmaniibacteriota</taxon>
    </lineage>
</organism>
<evidence type="ECO:0000256" key="7">
    <source>
        <dbReference type="ARBA" id="ARBA00022840"/>
    </source>
</evidence>
<dbReference type="PANTHER" id="PTHR32182">
    <property type="entry name" value="DNA REPLICATION AND REPAIR PROTEIN RECF"/>
    <property type="match status" value="1"/>
</dbReference>
<gene>
    <name evidence="9" type="primary">recF</name>
    <name evidence="12" type="ORF">A2154_01875</name>
</gene>
<dbReference type="GO" id="GO:0006260">
    <property type="term" value="P:DNA replication"/>
    <property type="evidence" value="ECO:0007669"/>
    <property type="project" value="UniProtKB-UniRule"/>
</dbReference>
<dbReference type="NCBIfam" id="TIGR00611">
    <property type="entry name" value="recf"/>
    <property type="match status" value="1"/>
</dbReference>
<comment type="function">
    <text evidence="9 10">The RecF protein is involved in DNA metabolism; it is required for DNA replication and normal SOS inducibility. RecF binds preferentially to single-stranded, linear DNA. It also seems to bind ATP.</text>
</comment>
<dbReference type="InterPro" id="IPR003395">
    <property type="entry name" value="RecF/RecN/SMC_N"/>
</dbReference>
<feature type="domain" description="AAA+ ATPase" evidence="11">
    <location>
        <begin position="22"/>
        <end position="349"/>
    </location>
</feature>
<proteinExistence type="inferred from homology"/>
<comment type="caution">
    <text evidence="12">The sequence shown here is derived from an EMBL/GenBank/DDBJ whole genome shotgun (WGS) entry which is preliminary data.</text>
</comment>
<dbReference type="SUPFAM" id="SSF52540">
    <property type="entry name" value="P-loop containing nucleoside triphosphate hydrolases"/>
    <property type="match status" value="1"/>
</dbReference>
<evidence type="ECO:0000313" key="12">
    <source>
        <dbReference type="EMBL" id="OGG08461.1"/>
    </source>
</evidence>
<feature type="binding site" evidence="9">
    <location>
        <begin position="30"/>
        <end position="37"/>
    </location>
    <ligand>
        <name>ATP</name>
        <dbReference type="ChEBI" id="CHEBI:30616"/>
    </ligand>
</feature>
<dbReference type="GO" id="GO:0005524">
    <property type="term" value="F:ATP binding"/>
    <property type="evidence" value="ECO:0007669"/>
    <property type="project" value="UniProtKB-UniRule"/>
</dbReference>
<dbReference type="GO" id="GO:0006302">
    <property type="term" value="P:double-strand break repair"/>
    <property type="evidence" value="ECO:0007669"/>
    <property type="project" value="TreeGrafter"/>
</dbReference>